<evidence type="ECO:0000256" key="5">
    <source>
        <dbReference type="ARBA" id="ARBA00022833"/>
    </source>
</evidence>
<keyword evidence="12" id="KW-1185">Reference proteome</keyword>
<dbReference type="Pfam" id="PF00097">
    <property type="entry name" value="zf-C3HC4"/>
    <property type="match status" value="1"/>
</dbReference>
<keyword evidence="4" id="KW-0378">Hydrolase</keyword>
<dbReference type="InterPro" id="IPR059033">
    <property type="entry name" value="C144_05_dom"/>
</dbReference>
<evidence type="ECO:0000256" key="6">
    <source>
        <dbReference type="ARBA" id="ARBA00022840"/>
    </source>
</evidence>
<feature type="region of interest" description="Disordered" evidence="8">
    <location>
        <begin position="318"/>
        <end position="344"/>
    </location>
</feature>
<dbReference type="FunCoup" id="S8E3D4">
    <property type="interactions" value="426"/>
</dbReference>
<evidence type="ECO:0000259" key="10">
    <source>
        <dbReference type="PROSITE" id="PS51192"/>
    </source>
</evidence>
<evidence type="ECO:0000256" key="7">
    <source>
        <dbReference type="PROSITE-ProRule" id="PRU00175"/>
    </source>
</evidence>
<keyword evidence="5" id="KW-0862">Zinc</keyword>
<keyword evidence="1" id="KW-0479">Metal-binding</keyword>
<dbReference type="EMBL" id="KE504158">
    <property type="protein sequence ID" value="EPS99277.1"/>
    <property type="molecule type" value="Genomic_DNA"/>
</dbReference>
<evidence type="ECO:0000259" key="9">
    <source>
        <dbReference type="PROSITE" id="PS50089"/>
    </source>
</evidence>
<name>S8E3D4_FOMSC</name>
<dbReference type="GO" id="GO:0005524">
    <property type="term" value="F:ATP binding"/>
    <property type="evidence" value="ECO:0007669"/>
    <property type="project" value="InterPro"/>
</dbReference>
<feature type="domain" description="RING-type" evidence="9">
    <location>
        <begin position="1109"/>
        <end position="1149"/>
    </location>
</feature>
<dbReference type="PROSITE" id="PS51192">
    <property type="entry name" value="HELICASE_ATP_BIND_1"/>
    <property type="match status" value="1"/>
</dbReference>
<evidence type="ECO:0000313" key="11">
    <source>
        <dbReference type="EMBL" id="EPS99277.1"/>
    </source>
</evidence>
<keyword evidence="2" id="KW-0547">Nucleotide-binding</keyword>
<organism evidence="11 12">
    <name type="scientific">Fomitopsis schrenkii</name>
    <name type="common">Brown rot fungus</name>
    <dbReference type="NCBI Taxonomy" id="2126942"/>
    <lineage>
        <taxon>Eukaryota</taxon>
        <taxon>Fungi</taxon>
        <taxon>Dikarya</taxon>
        <taxon>Basidiomycota</taxon>
        <taxon>Agaricomycotina</taxon>
        <taxon>Agaricomycetes</taxon>
        <taxon>Polyporales</taxon>
        <taxon>Fomitopsis</taxon>
    </lineage>
</organism>
<dbReference type="InterPro" id="IPR001841">
    <property type="entry name" value="Znf_RING"/>
</dbReference>
<dbReference type="Gene3D" id="3.40.50.10810">
    <property type="entry name" value="Tandem AAA-ATPase domain"/>
    <property type="match status" value="2"/>
</dbReference>
<dbReference type="Pfam" id="PF00176">
    <property type="entry name" value="SNF2-rel_dom"/>
    <property type="match status" value="1"/>
</dbReference>
<dbReference type="InterPro" id="IPR049730">
    <property type="entry name" value="SNF2/RAD54-like_C"/>
</dbReference>
<dbReference type="GO" id="GO:0005634">
    <property type="term" value="C:nucleus"/>
    <property type="evidence" value="ECO:0007669"/>
    <property type="project" value="TreeGrafter"/>
</dbReference>
<sequence>MDDSSDTADYDLRATHLTHLLYAFEALSTDGRADISAHLYVDVHDPAVPEIEDDMLPLTLRLEVDAALIYSRMLQPFPPLVRGRPSEVEEAQRRILLQYFPYSLPPPSFQGSANIPLLYSIIGPAPRLSTPEQEELLQPQDLLPTLLPFQRRSVAWMLAREGKTMNADGTAIDSPASRKLPLFWDEIEARGEKLYLNRVQGVLSREKPQNDADPLGGILAEEPGLGKTLECIALILLNPSVGRGPANNRWDPEAKVHVKETKTTLIVTPVALAQQWADELALHAPSLKVLVYDGWSKMQIPLTESDALKRRAARAAAYSKRGKSASRNSSQPGSRASSTAPVRGKRALTVDADMNVTQDDGDISDDDFVDWCSYVNGFDVCITTYNVLQHDLRVARAPPTRPRRANVTYSQDARARSPLIMCEWYRVIMDEVQMVGGGQAEEMVSLIPRLSSFAVSGTPARTQVADLLHVLRFLRIQPIVESHRMWPRILKAPYANEFIDLFGKYSIRTVKAAVKHELTIPKQTRYLVPIKLGRVERHVYDQTFDRALLSLGLDARGVAVRADWEVDTADLRTWLRRLRGLCTHPQVGQLLNAGDRLHKPGVLKSMEEVLEGMKEQNWRTLMEDRRNKIHLMSTTAQLRQQQEHDGSRYRSALDILLAAEKEANQLINDINAALVVHSEKGVALKAEAARLRAERGEAFASIEKGKGRASPGADHSDDDLDTEQGLPRNLAGEEHSSKTLALQLRLREARISLHKVHFLKGDVYHVLGEVHADNERVSYEKAEDLRRLLLKGTEELAAKAMIILTDDTSIKALKEAELYTQIPVCPPGGIRSADLIEELDEIVKGLLNPQSTLLWKWRATLIELLTKPLTNADDVDGQEYARSLDTQGEAEAYLQAYAALLADRRESLTAERTLLAAHDVRETNARQTKAALRALEPTDEVELEKLDDEEQKPEHEVLLKMLHEERKAILDEFDSERAVRSILVDLNSVVARIVKDTDPEKALARDAATNIRRLLVDQNKLMERLLADLTRLRKAFNERISYFKQLQEISDTVMEATWEDSVDAALADVVREQAELQKKIDTGRARQRYLDHLARSQHENEIEDEERCCVLCRCDFVRGYITQCAHVFCEVCLKEWLSRKEGKVCPVCRVVINSNQLQRFSLRTSTADPAAGAPPIIRNNEVIPRSLRQIDYNCIPPSLLEDIQTMESIGSYGSKIDTLTRHLLYLKVAEPDAKSIVFSAWADSLLIIQHALTRNGIPSLRIDQQKGKQHAAKRFRSDPGISVLLLHGERENAGLNVTCASRVFLVESVVHHAFELQAIARIDRMGQTKPTEVYCYFAEDTVERNILDLAARQGQSLYTKENAAGTLDASTFAAGLENNTVDSPVKKKALKGDFVFKTDDMLAIFFPHLFEDVEYLVPAEDFSDHVSSRPGYAPTPTSGQSSQQVNATAGPSILPS</sequence>
<evidence type="ECO:0000256" key="2">
    <source>
        <dbReference type="ARBA" id="ARBA00022741"/>
    </source>
</evidence>
<dbReference type="Pfam" id="PF26021">
    <property type="entry name" value="Ferritin_C144_05"/>
    <property type="match status" value="1"/>
</dbReference>
<dbReference type="InterPro" id="IPR014001">
    <property type="entry name" value="Helicase_ATP-bd"/>
</dbReference>
<feature type="region of interest" description="Disordered" evidence="8">
    <location>
        <begin position="702"/>
        <end position="734"/>
    </location>
</feature>
<dbReference type="STRING" id="743788.S8E3D4"/>
<dbReference type="SUPFAM" id="SSF52540">
    <property type="entry name" value="P-loop containing nucleoside triphosphate hydrolases"/>
    <property type="match status" value="2"/>
</dbReference>
<dbReference type="InterPro" id="IPR000330">
    <property type="entry name" value="SNF2_N"/>
</dbReference>
<dbReference type="GO" id="GO:0016787">
    <property type="term" value="F:hydrolase activity"/>
    <property type="evidence" value="ECO:0007669"/>
    <property type="project" value="UniProtKB-KW"/>
</dbReference>
<reference evidence="11 12" key="1">
    <citation type="journal article" date="2012" name="Science">
        <title>The Paleozoic origin of enzymatic lignin decomposition reconstructed from 31 fungal genomes.</title>
        <authorList>
            <person name="Floudas D."/>
            <person name="Binder M."/>
            <person name="Riley R."/>
            <person name="Barry K."/>
            <person name="Blanchette R.A."/>
            <person name="Henrissat B."/>
            <person name="Martinez A.T."/>
            <person name="Otillar R."/>
            <person name="Spatafora J.W."/>
            <person name="Yadav J.S."/>
            <person name="Aerts A."/>
            <person name="Benoit I."/>
            <person name="Boyd A."/>
            <person name="Carlson A."/>
            <person name="Copeland A."/>
            <person name="Coutinho P.M."/>
            <person name="de Vries R.P."/>
            <person name="Ferreira P."/>
            <person name="Findley K."/>
            <person name="Foster B."/>
            <person name="Gaskell J."/>
            <person name="Glotzer D."/>
            <person name="Gorecki P."/>
            <person name="Heitman J."/>
            <person name="Hesse C."/>
            <person name="Hori C."/>
            <person name="Igarashi K."/>
            <person name="Jurgens J.A."/>
            <person name="Kallen N."/>
            <person name="Kersten P."/>
            <person name="Kohler A."/>
            <person name="Kuees U."/>
            <person name="Kumar T.K.A."/>
            <person name="Kuo A."/>
            <person name="LaButti K."/>
            <person name="Larrondo L.F."/>
            <person name="Lindquist E."/>
            <person name="Ling A."/>
            <person name="Lombard V."/>
            <person name="Lucas S."/>
            <person name="Lundell T."/>
            <person name="Martin R."/>
            <person name="McLaughlin D.J."/>
            <person name="Morgenstern I."/>
            <person name="Morin E."/>
            <person name="Murat C."/>
            <person name="Nagy L.G."/>
            <person name="Nolan M."/>
            <person name="Ohm R.A."/>
            <person name="Patyshakuliyeva A."/>
            <person name="Rokas A."/>
            <person name="Ruiz-Duenas F.J."/>
            <person name="Sabat G."/>
            <person name="Salamov A."/>
            <person name="Samejima M."/>
            <person name="Schmutz J."/>
            <person name="Slot J.C."/>
            <person name="St John F."/>
            <person name="Stenlid J."/>
            <person name="Sun H."/>
            <person name="Sun S."/>
            <person name="Syed K."/>
            <person name="Tsang A."/>
            <person name="Wiebenga A."/>
            <person name="Young D."/>
            <person name="Pisabarro A."/>
            <person name="Eastwood D.C."/>
            <person name="Martin F."/>
            <person name="Cullen D."/>
            <person name="Grigoriev I.V."/>
            <person name="Hibbett D.S."/>
        </authorList>
    </citation>
    <scope>NUCLEOTIDE SEQUENCE</scope>
    <source>
        <strain evidence="12">FP-58527</strain>
    </source>
</reference>
<dbReference type="GO" id="GO:0008270">
    <property type="term" value="F:zinc ion binding"/>
    <property type="evidence" value="ECO:0007669"/>
    <property type="project" value="UniProtKB-KW"/>
</dbReference>
<dbReference type="InterPro" id="IPR027417">
    <property type="entry name" value="P-loop_NTPase"/>
</dbReference>
<evidence type="ECO:0000313" key="12">
    <source>
        <dbReference type="Proteomes" id="UP000015241"/>
    </source>
</evidence>
<dbReference type="InterPro" id="IPR038718">
    <property type="entry name" value="SNF2-like_sf"/>
</dbReference>
<feature type="domain" description="Helicase ATP-binding" evidence="10">
    <location>
        <begin position="208"/>
        <end position="477"/>
    </location>
</feature>
<dbReference type="InParanoid" id="S8E3D4"/>
<dbReference type="GO" id="GO:0006974">
    <property type="term" value="P:DNA damage response"/>
    <property type="evidence" value="ECO:0007669"/>
    <property type="project" value="TreeGrafter"/>
</dbReference>
<dbReference type="InterPro" id="IPR013083">
    <property type="entry name" value="Znf_RING/FYVE/PHD"/>
</dbReference>
<feature type="region of interest" description="Disordered" evidence="8">
    <location>
        <begin position="1426"/>
        <end position="1456"/>
    </location>
</feature>
<dbReference type="InterPro" id="IPR017907">
    <property type="entry name" value="Znf_RING_CS"/>
</dbReference>
<dbReference type="PANTHER" id="PTHR45865:SF1">
    <property type="entry name" value="E3 UBIQUITIN-PROTEIN LIGASE SHPRH"/>
    <property type="match status" value="1"/>
</dbReference>
<dbReference type="CDD" id="cd18793">
    <property type="entry name" value="SF2_C_SNF"/>
    <property type="match status" value="1"/>
</dbReference>
<dbReference type="OrthoDB" id="5330228at2759"/>
<dbReference type="PROSITE" id="PS00518">
    <property type="entry name" value="ZF_RING_1"/>
    <property type="match status" value="1"/>
</dbReference>
<evidence type="ECO:0000256" key="1">
    <source>
        <dbReference type="ARBA" id="ARBA00022723"/>
    </source>
</evidence>
<dbReference type="Proteomes" id="UP000015241">
    <property type="component" value="Unassembled WGS sequence"/>
</dbReference>
<evidence type="ECO:0008006" key="13">
    <source>
        <dbReference type="Google" id="ProtNLM"/>
    </source>
</evidence>
<dbReference type="PROSITE" id="PS50089">
    <property type="entry name" value="ZF_RING_2"/>
    <property type="match status" value="1"/>
</dbReference>
<dbReference type="Gene3D" id="3.30.40.10">
    <property type="entry name" value="Zinc/RING finger domain, C3HC4 (zinc finger)"/>
    <property type="match status" value="1"/>
</dbReference>
<evidence type="ECO:0000256" key="3">
    <source>
        <dbReference type="ARBA" id="ARBA00022771"/>
    </source>
</evidence>
<dbReference type="SUPFAM" id="SSF57850">
    <property type="entry name" value="RING/U-box"/>
    <property type="match status" value="1"/>
</dbReference>
<dbReference type="Gene3D" id="3.40.50.300">
    <property type="entry name" value="P-loop containing nucleotide triphosphate hydrolases"/>
    <property type="match status" value="2"/>
</dbReference>
<feature type="compositionally biased region" description="Polar residues" evidence="8">
    <location>
        <begin position="328"/>
        <end position="340"/>
    </location>
</feature>
<evidence type="ECO:0000256" key="8">
    <source>
        <dbReference type="SAM" id="MobiDB-lite"/>
    </source>
</evidence>
<dbReference type="SMART" id="SM00487">
    <property type="entry name" value="DEXDc"/>
    <property type="match status" value="1"/>
</dbReference>
<accession>S8E3D4</accession>
<dbReference type="GO" id="GO:0000209">
    <property type="term" value="P:protein polyubiquitination"/>
    <property type="evidence" value="ECO:0007669"/>
    <property type="project" value="TreeGrafter"/>
</dbReference>
<keyword evidence="3 7" id="KW-0863">Zinc-finger</keyword>
<protein>
    <recommendedName>
        <fullName evidence="13">RING-type domain-containing protein</fullName>
    </recommendedName>
</protein>
<dbReference type="SMART" id="SM00184">
    <property type="entry name" value="RING"/>
    <property type="match status" value="1"/>
</dbReference>
<dbReference type="GO" id="GO:0061630">
    <property type="term" value="F:ubiquitin protein ligase activity"/>
    <property type="evidence" value="ECO:0007669"/>
    <property type="project" value="TreeGrafter"/>
</dbReference>
<dbReference type="HOGENOM" id="CLU_001592_2_1_1"/>
<dbReference type="InterPro" id="IPR052583">
    <property type="entry name" value="ATP-helicase/E3_Ub-Ligase"/>
</dbReference>
<dbReference type="InterPro" id="IPR018957">
    <property type="entry name" value="Znf_C3HC4_RING-type"/>
</dbReference>
<gene>
    <name evidence="11" type="ORF">FOMPIDRAFT_1037104</name>
</gene>
<proteinExistence type="predicted"/>
<dbReference type="eggNOG" id="KOG0298">
    <property type="taxonomic scope" value="Eukaryota"/>
</dbReference>
<evidence type="ECO:0000256" key="4">
    <source>
        <dbReference type="ARBA" id="ARBA00022801"/>
    </source>
</evidence>
<feature type="compositionally biased region" description="Polar residues" evidence="8">
    <location>
        <begin position="1435"/>
        <end position="1456"/>
    </location>
</feature>
<keyword evidence="6" id="KW-0067">ATP-binding</keyword>
<dbReference type="PANTHER" id="PTHR45865">
    <property type="entry name" value="E3 UBIQUITIN-PROTEIN LIGASE SHPRH FAMILY MEMBER"/>
    <property type="match status" value="1"/>
</dbReference>